<dbReference type="EMBL" id="UINC01010703">
    <property type="protein sequence ID" value="SVA47510.1"/>
    <property type="molecule type" value="Genomic_DNA"/>
</dbReference>
<accession>A0A381W4N9</accession>
<name>A0A381W4N9_9ZZZZ</name>
<evidence type="ECO:0000313" key="1">
    <source>
        <dbReference type="EMBL" id="SVA47510.1"/>
    </source>
</evidence>
<feature type="non-terminal residue" evidence="1">
    <location>
        <position position="1"/>
    </location>
</feature>
<gene>
    <name evidence="1" type="ORF">METZ01_LOCUS100364</name>
</gene>
<dbReference type="AlphaFoldDB" id="A0A381W4N9"/>
<reference evidence="1" key="1">
    <citation type="submission" date="2018-05" db="EMBL/GenBank/DDBJ databases">
        <authorList>
            <person name="Lanie J.A."/>
            <person name="Ng W.-L."/>
            <person name="Kazmierczak K.M."/>
            <person name="Andrzejewski T.M."/>
            <person name="Davidsen T.M."/>
            <person name="Wayne K.J."/>
            <person name="Tettelin H."/>
            <person name="Glass J.I."/>
            <person name="Rusch D."/>
            <person name="Podicherti R."/>
            <person name="Tsui H.-C.T."/>
            <person name="Winkler M.E."/>
        </authorList>
    </citation>
    <scope>NUCLEOTIDE SEQUENCE</scope>
</reference>
<sequence length="105" mass="10313">VNGLAGWLADGPSSPFDSGIDSGAMVSVAGSIEVANEVVASGAVVEVVEGALATVEVVEAAWSCSRLVAGASDSIVSAGVAELEPPPHAEAIANRARPAISLLMS</sequence>
<protein>
    <submittedName>
        <fullName evidence="1">Uncharacterized protein</fullName>
    </submittedName>
</protein>
<organism evidence="1">
    <name type="scientific">marine metagenome</name>
    <dbReference type="NCBI Taxonomy" id="408172"/>
    <lineage>
        <taxon>unclassified sequences</taxon>
        <taxon>metagenomes</taxon>
        <taxon>ecological metagenomes</taxon>
    </lineage>
</organism>
<proteinExistence type="predicted"/>